<comment type="caution">
    <text evidence="2">The sequence shown here is derived from an EMBL/GenBank/DDBJ whole genome shotgun (WGS) entry which is preliminary data.</text>
</comment>
<sequence length="392" mass="41243">MRRGGIRWALVLRRCGAFFLATLGAALLLSGAGGQASGALRALGDNPAFLSAVLRGELGRVESGGVMDELELWERLVVDQSALLRWGLSGAGGDQAEPAPPAGTPAASAPPAATPSEPEGEPSAAPAADPSSIVEQTLVASSGAGYEQAQGIYLYNRTDLPVDMQAAWAAGVDITLPDEGPQILIVHTHGSEAYTPDGADVYVPSDNNSRTLDENYNMVRVGDEMAAVFEEMGLRVLHDRTLYDYPAYNGAYSRSGAAVEGYLQEYPSIRIVLDVHRDALVGSDGTIYKAVTTVDGASAAQVMLVLGSGAGHPDWMKNLALAMRIQKSMDTLYPTLARPMTLRSSVYNQNLSAGSLLVEVGTHGNTLQEALRGARYFARAAGQVLLALPGSE</sequence>
<proteinExistence type="predicted"/>
<evidence type="ECO:0000313" key="3">
    <source>
        <dbReference type="Proteomes" id="UP000824208"/>
    </source>
</evidence>
<reference evidence="2" key="1">
    <citation type="journal article" date="2021" name="PeerJ">
        <title>Extensive microbial diversity within the chicken gut microbiome revealed by metagenomics and culture.</title>
        <authorList>
            <person name="Gilroy R."/>
            <person name="Ravi A."/>
            <person name="Getino M."/>
            <person name="Pursley I."/>
            <person name="Horton D.L."/>
            <person name="Alikhan N.F."/>
            <person name="Baker D."/>
            <person name="Gharbi K."/>
            <person name="Hall N."/>
            <person name="Watson M."/>
            <person name="Adriaenssens E.M."/>
            <person name="Foster-Nyarko E."/>
            <person name="Jarju S."/>
            <person name="Secka A."/>
            <person name="Antonio M."/>
            <person name="Oren A."/>
            <person name="Chaudhuri R.R."/>
            <person name="La Ragione R."/>
            <person name="Hildebrand F."/>
            <person name="Pallen M.J."/>
        </authorList>
    </citation>
    <scope>NUCLEOTIDE SEQUENCE</scope>
    <source>
        <strain evidence="2">CHK189-11263</strain>
    </source>
</reference>
<dbReference type="Pfam" id="PF07454">
    <property type="entry name" value="SpoIIP"/>
    <property type="match status" value="1"/>
</dbReference>
<dbReference type="InterPro" id="IPR010897">
    <property type="entry name" value="Spore_II_P"/>
</dbReference>
<feature type="compositionally biased region" description="Low complexity" evidence="1">
    <location>
        <begin position="104"/>
        <end position="131"/>
    </location>
</feature>
<dbReference type="NCBIfam" id="TIGR02867">
    <property type="entry name" value="spore_II_P"/>
    <property type="match status" value="1"/>
</dbReference>
<reference evidence="2" key="2">
    <citation type="submission" date="2021-04" db="EMBL/GenBank/DDBJ databases">
        <authorList>
            <person name="Gilroy R."/>
        </authorList>
    </citation>
    <scope>NUCLEOTIDE SEQUENCE</scope>
    <source>
        <strain evidence="2">CHK189-11263</strain>
    </source>
</reference>
<name>A0A9D2S543_9FIRM</name>
<gene>
    <name evidence="2" type="ORF">H9714_05785</name>
</gene>
<accession>A0A9D2S543</accession>
<evidence type="ECO:0000313" key="2">
    <source>
        <dbReference type="EMBL" id="HJB57042.1"/>
    </source>
</evidence>
<protein>
    <submittedName>
        <fullName evidence="2">Stage II sporulation protein P</fullName>
    </submittedName>
</protein>
<dbReference type="EMBL" id="DWYC01000053">
    <property type="protein sequence ID" value="HJB57042.1"/>
    <property type="molecule type" value="Genomic_DNA"/>
</dbReference>
<organism evidence="2 3">
    <name type="scientific">Candidatus Flavonifractor intestinipullorum</name>
    <dbReference type="NCBI Taxonomy" id="2838587"/>
    <lineage>
        <taxon>Bacteria</taxon>
        <taxon>Bacillati</taxon>
        <taxon>Bacillota</taxon>
        <taxon>Clostridia</taxon>
        <taxon>Eubacteriales</taxon>
        <taxon>Oscillospiraceae</taxon>
        <taxon>Flavonifractor</taxon>
    </lineage>
</organism>
<evidence type="ECO:0000256" key="1">
    <source>
        <dbReference type="SAM" id="MobiDB-lite"/>
    </source>
</evidence>
<dbReference type="Proteomes" id="UP000824208">
    <property type="component" value="Unassembled WGS sequence"/>
</dbReference>
<feature type="region of interest" description="Disordered" evidence="1">
    <location>
        <begin position="89"/>
        <end position="131"/>
    </location>
</feature>
<dbReference type="AlphaFoldDB" id="A0A9D2S543"/>